<dbReference type="GO" id="GO:0005737">
    <property type="term" value="C:cytoplasm"/>
    <property type="evidence" value="ECO:0007669"/>
    <property type="project" value="TreeGrafter"/>
</dbReference>
<protein>
    <submittedName>
        <fullName evidence="8">P-loop containing nucleoside triphosphate hydrolase protein</fullName>
    </submittedName>
</protein>
<dbReference type="PROSITE" id="PS51456">
    <property type="entry name" value="MYOSIN_MOTOR"/>
    <property type="match status" value="1"/>
</dbReference>
<evidence type="ECO:0000256" key="1">
    <source>
        <dbReference type="ARBA" id="ARBA00022741"/>
    </source>
</evidence>
<feature type="domain" description="Myosin motor" evidence="7">
    <location>
        <begin position="1"/>
        <end position="332"/>
    </location>
</feature>
<dbReference type="GO" id="GO:0016787">
    <property type="term" value="F:hydrolase activity"/>
    <property type="evidence" value="ECO:0007669"/>
    <property type="project" value="UniProtKB-KW"/>
</dbReference>
<dbReference type="Pfam" id="PF00063">
    <property type="entry name" value="Myosin_head"/>
    <property type="match status" value="1"/>
</dbReference>
<dbReference type="InterPro" id="IPR036961">
    <property type="entry name" value="Kinesin_motor_dom_sf"/>
</dbReference>
<dbReference type="SMART" id="SM00242">
    <property type="entry name" value="MYSc"/>
    <property type="match status" value="1"/>
</dbReference>
<comment type="caution">
    <text evidence="6">Lacks conserved residue(s) required for the propagation of feature annotation.</text>
</comment>
<dbReference type="GO" id="GO:0007015">
    <property type="term" value="P:actin filament organization"/>
    <property type="evidence" value="ECO:0007669"/>
    <property type="project" value="TreeGrafter"/>
</dbReference>
<organism evidence="8 9">
    <name type="scientific">Blyttiomyces helicus</name>
    <dbReference type="NCBI Taxonomy" id="388810"/>
    <lineage>
        <taxon>Eukaryota</taxon>
        <taxon>Fungi</taxon>
        <taxon>Fungi incertae sedis</taxon>
        <taxon>Chytridiomycota</taxon>
        <taxon>Chytridiomycota incertae sedis</taxon>
        <taxon>Chytridiomycetes</taxon>
        <taxon>Chytridiomycetes incertae sedis</taxon>
        <taxon>Blyttiomyces</taxon>
    </lineage>
</organism>
<dbReference type="PANTHER" id="PTHR13140">
    <property type="entry name" value="MYOSIN"/>
    <property type="match status" value="1"/>
</dbReference>
<keyword evidence="9" id="KW-1185">Reference proteome</keyword>
<dbReference type="PRINTS" id="PR00193">
    <property type="entry name" value="MYOSINHEAVY"/>
</dbReference>
<sequence>MRVGRLLISENRCSHFARGEAGSGKTELHRLAVRQLLHLSSEVREESSMQTKLLNAHVILEAFGNARTPESRNSSRFGCYTEVQFDEDGAIVGFKITPYCFEKTRVFDRAEGERTFHIFYRLISGMVWKEKAALKLGQGNGFKYLDLGKSGKDDWTEQAIELEQLRTAMRTLGFTRKVIGDIFTLIATILHLGNIEFAEDVNKKGDGAFIKDSDTLDFTADLLGVYPEKLEEILTTRTILVGDSLCSDLLDPARAREARDEMAATLYSILFSWIIEQIDERIGAEAATETTIGIVDFPGFIDRAPKTNGFEDFCFNYANERLQAFVAERLLQ</sequence>
<dbReference type="GO" id="GO:0016020">
    <property type="term" value="C:membrane"/>
    <property type="evidence" value="ECO:0007669"/>
    <property type="project" value="TreeGrafter"/>
</dbReference>
<evidence type="ECO:0000256" key="3">
    <source>
        <dbReference type="ARBA" id="ARBA00023123"/>
    </source>
</evidence>
<dbReference type="GO" id="GO:0005524">
    <property type="term" value="F:ATP binding"/>
    <property type="evidence" value="ECO:0007669"/>
    <property type="project" value="UniProtKB-UniRule"/>
</dbReference>
<name>A0A4P9VUR1_9FUNG</name>
<feature type="non-terminal residue" evidence="8">
    <location>
        <position position="332"/>
    </location>
</feature>
<dbReference type="InterPro" id="IPR027417">
    <property type="entry name" value="P-loop_NTPase"/>
</dbReference>
<evidence type="ECO:0000256" key="6">
    <source>
        <dbReference type="PROSITE-ProRule" id="PRU00782"/>
    </source>
</evidence>
<evidence type="ECO:0000313" key="9">
    <source>
        <dbReference type="Proteomes" id="UP000269721"/>
    </source>
</evidence>
<dbReference type="Gene3D" id="1.20.58.530">
    <property type="match status" value="1"/>
</dbReference>
<dbReference type="Gene3D" id="1.20.120.720">
    <property type="entry name" value="Myosin VI head, motor domain, U50 subdomain"/>
    <property type="match status" value="1"/>
</dbReference>
<feature type="binding site" evidence="6">
    <location>
        <begin position="19"/>
        <end position="26"/>
    </location>
    <ligand>
        <name>ATP</name>
        <dbReference type="ChEBI" id="CHEBI:30616"/>
    </ligand>
</feature>
<keyword evidence="4 6" id="KW-0505">Motor protein</keyword>
<accession>A0A4P9VUR1</accession>
<keyword evidence="5 6" id="KW-0009">Actin-binding</keyword>
<dbReference type="PANTHER" id="PTHR13140:SF550">
    <property type="entry name" value="MYOSIN-IIIB ISOFORM X1"/>
    <property type="match status" value="1"/>
</dbReference>
<evidence type="ECO:0000313" key="8">
    <source>
        <dbReference type="EMBL" id="RKO82842.1"/>
    </source>
</evidence>
<keyword evidence="2 6" id="KW-0067">ATP-binding</keyword>
<gene>
    <name evidence="8" type="ORF">BDK51DRAFT_23096</name>
</gene>
<dbReference type="AlphaFoldDB" id="A0A4P9VUR1"/>
<comment type="similarity">
    <text evidence="6">Belongs to the TRAFAC class myosin-kinesin ATPase superfamily. Myosin family.</text>
</comment>
<dbReference type="OrthoDB" id="370884at2759"/>
<dbReference type="EMBL" id="ML002016">
    <property type="protein sequence ID" value="RKO82842.1"/>
    <property type="molecule type" value="Genomic_DNA"/>
</dbReference>
<evidence type="ECO:0000256" key="5">
    <source>
        <dbReference type="ARBA" id="ARBA00023203"/>
    </source>
</evidence>
<keyword evidence="8" id="KW-0378">Hydrolase</keyword>
<dbReference type="SUPFAM" id="SSF52540">
    <property type="entry name" value="P-loop containing nucleoside triphosphate hydrolases"/>
    <property type="match status" value="1"/>
</dbReference>
<dbReference type="GO" id="GO:0051015">
    <property type="term" value="F:actin filament binding"/>
    <property type="evidence" value="ECO:0007669"/>
    <property type="project" value="TreeGrafter"/>
</dbReference>
<dbReference type="InterPro" id="IPR001609">
    <property type="entry name" value="Myosin_head_motor_dom-like"/>
</dbReference>
<evidence type="ECO:0000259" key="7">
    <source>
        <dbReference type="PROSITE" id="PS51456"/>
    </source>
</evidence>
<dbReference type="GO" id="GO:0016459">
    <property type="term" value="C:myosin complex"/>
    <property type="evidence" value="ECO:0007669"/>
    <property type="project" value="UniProtKB-KW"/>
</dbReference>
<dbReference type="GO" id="GO:0000146">
    <property type="term" value="F:microfilament motor activity"/>
    <property type="evidence" value="ECO:0007669"/>
    <property type="project" value="TreeGrafter"/>
</dbReference>
<dbReference type="Proteomes" id="UP000269721">
    <property type="component" value="Unassembled WGS sequence"/>
</dbReference>
<evidence type="ECO:0000256" key="2">
    <source>
        <dbReference type="ARBA" id="ARBA00022840"/>
    </source>
</evidence>
<reference evidence="9" key="1">
    <citation type="journal article" date="2018" name="Nat. Microbiol.">
        <title>Leveraging single-cell genomics to expand the fungal tree of life.</title>
        <authorList>
            <person name="Ahrendt S.R."/>
            <person name="Quandt C.A."/>
            <person name="Ciobanu D."/>
            <person name="Clum A."/>
            <person name="Salamov A."/>
            <person name="Andreopoulos B."/>
            <person name="Cheng J.F."/>
            <person name="Woyke T."/>
            <person name="Pelin A."/>
            <person name="Henrissat B."/>
            <person name="Reynolds N.K."/>
            <person name="Benny G.L."/>
            <person name="Smith M.E."/>
            <person name="James T.Y."/>
            <person name="Grigoriev I.V."/>
        </authorList>
    </citation>
    <scope>NUCLEOTIDE SEQUENCE [LARGE SCALE GENOMIC DNA]</scope>
</reference>
<dbReference type="Gene3D" id="3.40.850.10">
    <property type="entry name" value="Kinesin motor domain"/>
    <property type="match status" value="1"/>
</dbReference>
<keyword evidence="3 6" id="KW-0518">Myosin</keyword>
<evidence type="ECO:0000256" key="4">
    <source>
        <dbReference type="ARBA" id="ARBA00023175"/>
    </source>
</evidence>
<proteinExistence type="inferred from homology"/>
<keyword evidence="1 6" id="KW-0547">Nucleotide-binding</keyword>